<evidence type="ECO:0000256" key="3">
    <source>
        <dbReference type="SAM" id="MobiDB-lite"/>
    </source>
</evidence>
<keyword evidence="1" id="KW-0328">Glycosyltransferase</keyword>
<gene>
    <name evidence="4" type="ORF">G1H19_16710</name>
</gene>
<evidence type="ECO:0000256" key="2">
    <source>
        <dbReference type="ARBA" id="ARBA00022679"/>
    </source>
</evidence>
<feature type="compositionally biased region" description="Gly residues" evidence="3">
    <location>
        <begin position="221"/>
        <end position="236"/>
    </location>
</feature>
<name>A0A7K3WGK1_9ACTN</name>
<dbReference type="Proteomes" id="UP000470470">
    <property type="component" value="Unassembled WGS sequence"/>
</dbReference>
<dbReference type="AlphaFoldDB" id="A0A7K3WGK1"/>
<keyword evidence="5" id="KW-1185">Reference proteome</keyword>
<protein>
    <submittedName>
        <fullName evidence="4">WecB/TagA/CpsF family glycosyltransferase</fullName>
    </submittedName>
</protein>
<proteinExistence type="predicted"/>
<comment type="caution">
    <text evidence="4">The sequence shown here is derived from an EMBL/GenBank/DDBJ whole genome shotgun (WGS) entry which is preliminary data.</text>
</comment>
<keyword evidence="2 4" id="KW-0808">Transferase</keyword>
<feature type="region of interest" description="Disordered" evidence="3">
    <location>
        <begin position="217"/>
        <end position="242"/>
    </location>
</feature>
<dbReference type="PANTHER" id="PTHR34136:SF1">
    <property type="entry name" value="UDP-N-ACETYL-D-MANNOSAMINURONIC ACID TRANSFERASE"/>
    <property type="match status" value="1"/>
</dbReference>
<dbReference type="EMBL" id="JAAGWK010000024">
    <property type="protein sequence ID" value="NEL55625.1"/>
    <property type="molecule type" value="Genomic_DNA"/>
</dbReference>
<dbReference type="Pfam" id="PF03808">
    <property type="entry name" value="Glyco_tran_WecG"/>
    <property type="match status" value="1"/>
</dbReference>
<organism evidence="4 5">
    <name type="scientific">Goekera deserti</name>
    <dbReference type="NCBI Taxonomy" id="2497753"/>
    <lineage>
        <taxon>Bacteria</taxon>
        <taxon>Bacillati</taxon>
        <taxon>Actinomycetota</taxon>
        <taxon>Actinomycetes</taxon>
        <taxon>Geodermatophilales</taxon>
        <taxon>Geodermatophilaceae</taxon>
        <taxon>Goekera</taxon>
    </lineage>
</organism>
<dbReference type="RefSeq" id="WP_152730872.1">
    <property type="nucleotide sequence ID" value="NZ_JAABOZ010000004.1"/>
</dbReference>
<evidence type="ECO:0000313" key="4">
    <source>
        <dbReference type="EMBL" id="NEL55625.1"/>
    </source>
</evidence>
<sequence>MLTSVLLRRGGAVVTWLNHHSALESMRAGVPLAQFDHVGIDGTLLSRLVRAGRPRTTADLVLPVLLGDLRDLRVALVGSSAAALAATSSRIREDFGHDVVLAVDGYDGLPAPGDLRRRLGELEAHLVIVGLGAPRQDAYALALRAPGCLVVTCGGWIDQFSQDHYYPPWAYPLRLNWLVRLYREPRRLWRRYSTEAWRAVLLRRQLTAYVVGPGQAPAAGQGRGGPRPGAGDGAPGTRGTPC</sequence>
<accession>A0A7K3WGK1</accession>
<dbReference type="PANTHER" id="PTHR34136">
    <property type="match status" value="1"/>
</dbReference>
<dbReference type="InterPro" id="IPR004629">
    <property type="entry name" value="WecG_TagA_CpsF"/>
</dbReference>
<dbReference type="CDD" id="cd06533">
    <property type="entry name" value="Glyco_transf_WecG_TagA"/>
    <property type="match status" value="1"/>
</dbReference>
<evidence type="ECO:0000313" key="5">
    <source>
        <dbReference type="Proteomes" id="UP000470470"/>
    </source>
</evidence>
<reference evidence="4 5" key="1">
    <citation type="submission" date="2020-02" db="EMBL/GenBank/DDBJ databases">
        <title>The whole genome sequence of CPCC 205119.</title>
        <authorList>
            <person name="Jiang Z."/>
        </authorList>
    </citation>
    <scope>NUCLEOTIDE SEQUENCE [LARGE SCALE GENOMIC DNA]</scope>
    <source>
        <strain evidence="4 5">CPCC 205119</strain>
    </source>
</reference>
<dbReference type="GO" id="GO:0016758">
    <property type="term" value="F:hexosyltransferase activity"/>
    <property type="evidence" value="ECO:0007669"/>
    <property type="project" value="TreeGrafter"/>
</dbReference>
<evidence type="ECO:0000256" key="1">
    <source>
        <dbReference type="ARBA" id="ARBA00022676"/>
    </source>
</evidence>